<keyword evidence="2" id="KW-1133">Transmembrane helix</keyword>
<feature type="region of interest" description="Disordered" evidence="1">
    <location>
        <begin position="217"/>
        <end position="236"/>
    </location>
</feature>
<dbReference type="AlphaFoldDB" id="A0A7S1P7R0"/>
<name>A0A7S1P7R0_9ALVE</name>
<organism evidence="3">
    <name type="scientific">Vitrella brassicaformis</name>
    <dbReference type="NCBI Taxonomy" id="1169539"/>
    <lineage>
        <taxon>Eukaryota</taxon>
        <taxon>Sar</taxon>
        <taxon>Alveolata</taxon>
        <taxon>Colpodellida</taxon>
        <taxon>Vitrellaceae</taxon>
        <taxon>Vitrella</taxon>
    </lineage>
</organism>
<reference evidence="3" key="1">
    <citation type="submission" date="2021-01" db="EMBL/GenBank/DDBJ databases">
        <authorList>
            <person name="Corre E."/>
            <person name="Pelletier E."/>
            <person name="Niang G."/>
            <person name="Scheremetjew M."/>
            <person name="Finn R."/>
            <person name="Kale V."/>
            <person name="Holt S."/>
            <person name="Cochrane G."/>
            <person name="Meng A."/>
            <person name="Brown T."/>
            <person name="Cohen L."/>
        </authorList>
    </citation>
    <scope>NUCLEOTIDE SEQUENCE</scope>
    <source>
        <strain evidence="3">CCMP3346</strain>
    </source>
</reference>
<dbReference type="EMBL" id="HBGB01032278">
    <property type="protein sequence ID" value="CAD9063904.1"/>
    <property type="molecule type" value="Transcribed_RNA"/>
</dbReference>
<evidence type="ECO:0000313" key="3">
    <source>
        <dbReference type="EMBL" id="CAD9063904.1"/>
    </source>
</evidence>
<evidence type="ECO:0000256" key="2">
    <source>
        <dbReference type="SAM" id="Phobius"/>
    </source>
</evidence>
<proteinExistence type="predicted"/>
<feature type="transmembrane region" description="Helical" evidence="2">
    <location>
        <begin position="67"/>
        <end position="98"/>
    </location>
</feature>
<feature type="transmembrane region" description="Helical" evidence="2">
    <location>
        <begin position="118"/>
        <end position="144"/>
    </location>
</feature>
<feature type="transmembrane region" description="Helical" evidence="2">
    <location>
        <begin position="36"/>
        <end position="55"/>
    </location>
</feature>
<keyword evidence="2" id="KW-0472">Membrane</keyword>
<evidence type="ECO:0000256" key="1">
    <source>
        <dbReference type="SAM" id="MobiDB-lite"/>
    </source>
</evidence>
<sequence length="236" mass="26757">MAFTWDAIESSQHAHYHMLRLRLLNEYLYMPTYERIPPPFSLISLFLLAPARSLMYRISAVDETTCLRILGFSLVAVLCILEFVTYIVAFTPVFLIAIPFEWLGILLTEKGGTVVEKIGFFMALPCVLPIGVLSAIVVIGFIIVCDLVFEMNATVEAEEKRLERRLHVQGDKEPDAAMAATVDKWCREVDGRKATMQDVMTTMWQMNERIEEIRHSLSSSPASSPYERQIISESSS</sequence>
<keyword evidence="2" id="KW-0812">Transmembrane</keyword>
<gene>
    <name evidence="3" type="ORF">VBRA1451_LOCUS18974</name>
</gene>
<evidence type="ECO:0008006" key="4">
    <source>
        <dbReference type="Google" id="ProtNLM"/>
    </source>
</evidence>
<protein>
    <recommendedName>
        <fullName evidence="4">Ion transport domain-containing protein</fullName>
    </recommendedName>
</protein>
<accession>A0A7S1P7R0</accession>